<dbReference type="Proteomes" id="UP000664521">
    <property type="component" value="Unassembled WGS sequence"/>
</dbReference>
<evidence type="ECO:0000313" key="2">
    <source>
        <dbReference type="EMBL" id="CAF9921753.1"/>
    </source>
</evidence>
<name>A0A8H3FC93_9LECA</name>
<keyword evidence="3" id="KW-1185">Reference proteome</keyword>
<proteinExistence type="predicted"/>
<dbReference type="OrthoDB" id="191037at2759"/>
<feature type="compositionally biased region" description="Basic and acidic residues" evidence="1">
    <location>
        <begin position="228"/>
        <end position="241"/>
    </location>
</feature>
<sequence length="469" mass="50834">MGYLADQPVAARLPVFAIARKSEILTLAFKRAEHHDTLRYFAGGGDLDDAFADRTPPLVAREVKLQLSPTPEYLTPPPRSSSSSEPTGRSKQKGRKRRTQPSQGDAVLIGFLGGLNNPDIATRAGEEPLNSATQSENSDFDEEMKDEVQTEKAAGGMDLEQMAQNAIDAFSGHEGPEIRTSSPRGTATRRIRPPKLHTDLANQARLTDADSKGASKRSKESTPQTSSDGEHSRSVKTEKEGPLASPPPSAVGRNGSHSTMISPKLLKHTIAPSEGSQTLPAIQSSTNLQTTKSPNNNQNLPSLQHLALPMDVLSPKESDARSLGMNQRHTFPMQSPSNGSIKSRSTTYPSPQTRMNGPFTHSYPPTQPSPASTYSETSPRDSYQHSQDAISMSPPEKRERPFYTNGPKSEDMTPSASSVDTPLSADNMTLDASRRILPPLMNGPFPSGVFRCEHPGCTALPFQTQYLLK</sequence>
<feature type="compositionally biased region" description="Polar residues" evidence="1">
    <location>
        <begin position="412"/>
        <end position="425"/>
    </location>
</feature>
<protein>
    <submittedName>
        <fullName evidence="2">Uncharacterized protein</fullName>
    </submittedName>
</protein>
<feature type="compositionally biased region" description="Polar residues" evidence="1">
    <location>
        <begin position="328"/>
        <end position="355"/>
    </location>
</feature>
<feature type="region of interest" description="Disordered" evidence="1">
    <location>
        <begin position="65"/>
        <end position="259"/>
    </location>
</feature>
<feature type="compositionally biased region" description="Low complexity" evidence="1">
    <location>
        <begin position="80"/>
        <end position="89"/>
    </location>
</feature>
<feature type="region of interest" description="Disordered" evidence="1">
    <location>
        <begin position="328"/>
        <end position="425"/>
    </location>
</feature>
<feature type="compositionally biased region" description="Basic and acidic residues" evidence="1">
    <location>
        <begin position="207"/>
        <end position="220"/>
    </location>
</feature>
<reference evidence="2" key="1">
    <citation type="submission" date="2021-03" db="EMBL/GenBank/DDBJ databases">
        <authorList>
            <person name="Tagirdzhanova G."/>
        </authorList>
    </citation>
    <scope>NUCLEOTIDE SEQUENCE</scope>
</reference>
<dbReference type="EMBL" id="CAJPDS010000029">
    <property type="protein sequence ID" value="CAF9921753.1"/>
    <property type="molecule type" value="Genomic_DNA"/>
</dbReference>
<comment type="caution">
    <text evidence="2">The sequence shown here is derived from an EMBL/GenBank/DDBJ whole genome shotgun (WGS) entry which is preliminary data.</text>
</comment>
<evidence type="ECO:0000313" key="3">
    <source>
        <dbReference type="Proteomes" id="UP000664521"/>
    </source>
</evidence>
<accession>A0A8H3FC93</accession>
<dbReference type="AlphaFoldDB" id="A0A8H3FC93"/>
<feature type="compositionally biased region" description="Basic residues" evidence="1">
    <location>
        <begin position="90"/>
        <end position="99"/>
    </location>
</feature>
<evidence type="ECO:0000256" key="1">
    <source>
        <dbReference type="SAM" id="MobiDB-lite"/>
    </source>
</evidence>
<organism evidence="2 3">
    <name type="scientific">Heterodermia speciosa</name>
    <dbReference type="NCBI Taxonomy" id="116794"/>
    <lineage>
        <taxon>Eukaryota</taxon>
        <taxon>Fungi</taxon>
        <taxon>Dikarya</taxon>
        <taxon>Ascomycota</taxon>
        <taxon>Pezizomycotina</taxon>
        <taxon>Lecanoromycetes</taxon>
        <taxon>OSLEUM clade</taxon>
        <taxon>Lecanoromycetidae</taxon>
        <taxon>Caliciales</taxon>
        <taxon>Physciaceae</taxon>
        <taxon>Heterodermia</taxon>
    </lineage>
</organism>
<gene>
    <name evidence="2" type="ORF">HETSPECPRED_004615</name>
</gene>